<keyword evidence="1" id="KW-0732">Signal</keyword>
<protein>
    <recommendedName>
        <fullName evidence="4">Transporter</fullName>
    </recommendedName>
</protein>
<evidence type="ECO:0000313" key="2">
    <source>
        <dbReference type="EMBL" id="MFC4309391.1"/>
    </source>
</evidence>
<gene>
    <name evidence="2" type="ORF">ACFPN2_09890</name>
</gene>
<dbReference type="RefSeq" id="WP_380596445.1">
    <property type="nucleotide sequence ID" value="NZ_JBHSDU010000003.1"/>
</dbReference>
<feature type="signal peptide" evidence="1">
    <location>
        <begin position="1"/>
        <end position="22"/>
    </location>
</feature>
<dbReference type="Proteomes" id="UP001595904">
    <property type="component" value="Unassembled WGS sequence"/>
</dbReference>
<feature type="chain" id="PRO_5047460528" description="Transporter" evidence="1">
    <location>
        <begin position="23"/>
        <end position="317"/>
    </location>
</feature>
<accession>A0ABV8SP32</accession>
<evidence type="ECO:0000313" key="3">
    <source>
        <dbReference type="Proteomes" id="UP001595904"/>
    </source>
</evidence>
<evidence type="ECO:0008006" key="4">
    <source>
        <dbReference type="Google" id="ProtNLM"/>
    </source>
</evidence>
<comment type="caution">
    <text evidence="2">The sequence shown here is derived from an EMBL/GenBank/DDBJ whole genome shotgun (WGS) entry which is preliminary data.</text>
</comment>
<proteinExistence type="predicted"/>
<organism evidence="2 3">
    <name type="scientific">Steroidobacter flavus</name>
    <dbReference type="NCBI Taxonomy" id="1842136"/>
    <lineage>
        <taxon>Bacteria</taxon>
        <taxon>Pseudomonadati</taxon>
        <taxon>Pseudomonadota</taxon>
        <taxon>Gammaproteobacteria</taxon>
        <taxon>Steroidobacterales</taxon>
        <taxon>Steroidobacteraceae</taxon>
        <taxon>Steroidobacter</taxon>
    </lineage>
</organism>
<dbReference type="EMBL" id="JBHSDU010000003">
    <property type="protein sequence ID" value="MFC4309391.1"/>
    <property type="molecule type" value="Genomic_DNA"/>
</dbReference>
<name>A0ABV8SP32_9GAMM</name>
<reference evidence="3" key="1">
    <citation type="journal article" date="2019" name="Int. J. Syst. Evol. Microbiol.">
        <title>The Global Catalogue of Microorganisms (GCM) 10K type strain sequencing project: providing services to taxonomists for standard genome sequencing and annotation.</title>
        <authorList>
            <consortium name="The Broad Institute Genomics Platform"/>
            <consortium name="The Broad Institute Genome Sequencing Center for Infectious Disease"/>
            <person name="Wu L."/>
            <person name="Ma J."/>
        </authorList>
    </citation>
    <scope>NUCLEOTIDE SEQUENCE [LARGE SCALE GENOMIC DNA]</scope>
    <source>
        <strain evidence="3">CGMCC 1.10759</strain>
    </source>
</reference>
<keyword evidence="3" id="KW-1185">Reference proteome</keyword>
<sequence>MNRPSAALLGALALGTSGLAWAEHDIEYVQEHLPEVMMDNRYATLPIWNLGTGEQRTAFQLQAAYASAGAGDLSIAGPLLSMSATRSLSSKTRLGAFGFYDPLRLQADHDSRPLQTLFAPETPIERPVDAEFSNLNGTAKDFGAGLFWARHQEEGLFGEHNWVVGVLWQRVDLKDYRFDYVIASGPQSGLQGQIDFDARYDHIAPFVGLEVPRGRGDWVFTPHALFAYPTPRRGIQGHITGPDFDIHGDTASAGNGKHFGDPSLTLGFTITYLPAHLSIDAGTLLTQQFLEQKIHPGIESNWLLSVSWAPGAGKATF</sequence>
<evidence type="ECO:0000256" key="1">
    <source>
        <dbReference type="SAM" id="SignalP"/>
    </source>
</evidence>